<dbReference type="AlphaFoldDB" id="T0Y445"/>
<sequence>MGHLLGTADMIAQMADRCYLEKCRDRLYLEFVLGGVALPVSASGQTEVKYASGLDLLRQTPQFVDEVRIKRLDGQFGAVYRHIEILYNGRNPYIEAIDRNVEFLRRVLRSENWRLLRRRPPIFAATADPMSTMRGLMVSYLKRIWSGAGG</sequence>
<reference evidence="1" key="1">
    <citation type="submission" date="2013-08" db="EMBL/GenBank/DDBJ databases">
        <authorList>
            <person name="Mendez C."/>
            <person name="Richter M."/>
            <person name="Ferrer M."/>
            <person name="Sanchez J."/>
        </authorList>
    </citation>
    <scope>NUCLEOTIDE SEQUENCE</scope>
</reference>
<comment type="caution">
    <text evidence="1">The sequence shown here is derived from an EMBL/GenBank/DDBJ whole genome shotgun (WGS) entry which is preliminary data.</text>
</comment>
<dbReference type="EMBL" id="AUZZ01010459">
    <property type="protein sequence ID" value="EQD29861.1"/>
    <property type="molecule type" value="Genomic_DNA"/>
</dbReference>
<accession>T0Y445</accession>
<proteinExistence type="predicted"/>
<evidence type="ECO:0000313" key="1">
    <source>
        <dbReference type="EMBL" id="EQD29861.1"/>
    </source>
</evidence>
<gene>
    <name evidence="1" type="ORF">B2A_14408</name>
</gene>
<organism evidence="1">
    <name type="scientific">mine drainage metagenome</name>
    <dbReference type="NCBI Taxonomy" id="410659"/>
    <lineage>
        <taxon>unclassified sequences</taxon>
        <taxon>metagenomes</taxon>
        <taxon>ecological metagenomes</taxon>
    </lineage>
</organism>
<name>T0Y445_9ZZZZ</name>
<reference evidence="1" key="2">
    <citation type="journal article" date="2014" name="ISME J.">
        <title>Microbial stratification in low pH oxic and suboxic macroscopic growths along an acid mine drainage.</title>
        <authorList>
            <person name="Mendez-Garcia C."/>
            <person name="Mesa V."/>
            <person name="Sprenger R.R."/>
            <person name="Richter M."/>
            <person name="Diez M.S."/>
            <person name="Solano J."/>
            <person name="Bargiela R."/>
            <person name="Golyshina O.V."/>
            <person name="Manteca A."/>
            <person name="Ramos J.L."/>
            <person name="Gallego J.R."/>
            <person name="Llorente I."/>
            <person name="Martins Dos Santos V.A."/>
            <person name="Jensen O.N."/>
            <person name="Pelaez A.I."/>
            <person name="Sanchez J."/>
            <person name="Ferrer M."/>
        </authorList>
    </citation>
    <scope>NUCLEOTIDE SEQUENCE</scope>
</reference>
<protein>
    <submittedName>
        <fullName evidence="1">Uncharacterized protein</fullName>
    </submittedName>
</protein>